<organism evidence="1 2">
    <name type="scientific">Planktothrix mougeotii LEGE 06226</name>
    <dbReference type="NCBI Taxonomy" id="1828728"/>
    <lineage>
        <taxon>Bacteria</taxon>
        <taxon>Bacillati</taxon>
        <taxon>Cyanobacteriota</taxon>
        <taxon>Cyanophyceae</taxon>
        <taxon>Oscillatoriophycideae</taxon>
        <taxon>Oscillatoriales</taxon>
        <taxon>Microcoleaceae</taxon>
        <taxon>Planktothrix</taxon>
    </lineage>
</organism>
<protein>
    <submittedName>
        <fullName evidence="1">Uncharacterized protein</fullName>
    </submittedName>
</protein>
<name>A0ABR9UHQ1_9CYAN</name>
<reference evidence="1 2" key="1">
    <citation type="submission" date="2020-10" db="EMBL/GenBank/DDBJ databases">
        <authorList>
            <person name="Castelo-Branco R."/>
            <person name="Eusebio N."/>
            <person name="Adriana R."/>
            <person name="Vieira A."/>
            <person name="Brugerolle De Fraissinette N."/>
            <person name="Rezende De Castro R."/>
            <person name="Schneider M.P."/>
            <person name="Vasconcelos V."/>
            <person name="Leao P.N."/>
        </authorList>
    </citation>
    <scope>NUCLEOTIDE SEQUENCE [LARGE SCALE GENOMIC DNA]</scope>
    <source>
        <strain evidence="1 2">LEGE 06226</strain>
    </source>
</reference>
<comment type="caution">
    <text evidence="1">The sequence shown here is derived from an EMBL/GenBank/DDBJ whole genome shotgun (WGS) entry which is preliminary data.</text>
</comment>
<dbReference type="Proteomes" id="UP000640725">
    <property type="component" value="Unassembled WGS sequence"/>
</dbReference>
<proteinExistence type="predicted"/>
<evidence type="ECO:0000313" key="1">
    <source>
        <dbReference type="EMBL" id="MBE9145987.1"/>
    </source>
</evidence>
<keyword evidence="2" id="KW-1185">Reference proteome</keyword>
<dbReference type="EMBL" id="JADEWU010000076">
    <property type="protein sequence ID" value="MBE9145987.1"/>
    <property type="molecule type" value="Genomic_DNA"/>
</dbReference>
<evidence type="ECO:0000313" key="2">
    <source>
        <dbReference type="Proteomes" id="UP000640725"/>
    </source>
</evidence>
<gene>
    <name evidence="1" type="ORF">IQ236_22605</name>
</gene>
<sequence length="58" mass="6789">MPNCPCCAYPMLRHFHRGHLFWRCRHCWQEMPDLTAAQASILNYTASLEKTVKKLALV</sequence>
<dbReference type="RefSeq" id="WP_193871374.1">
    <property type="nucleotide sequence ID" value="NZ_JADEWU010000076.1"/>
</dbReference>
<accession>A0ABR9UHQ1</accession>